<reference evidence="2 3" key="1">
    <citation type="submission" date="2020-04" db="EMBL/GenBank/DDBJ databases">
        <authorList>
            <person name="Yoon J."/>
        </authorList>
    </citation>
    <scope>NUCLEOTIDE SEQUENCE [LARGE SCALE GENOMIC DNA]</scope>
    <source>
        <strain evidence="2 3">DJ-13</strain>
    </source>
</reference>
<name>A0ABX1GUE7_9FLAO</name>
<evidence type="ECO:0000313" key="2">
    <source>
        <dbReference type="EMBL" id="NKI33259.1"/>
    </source>
</evidence>
<keyword evidence="1" id="KW-0812">Transmembrane</keyword>
<keyword evidence="1" id="KW-1133">Transmembrane helix</keyword>
<evidence type="ECO:0000256" key="1">
    <source>
        <dbReference type="SAM" id="Phobius"/>
    </source>
</evidence>
<feature type="transmembrane region" description="Helical" evidence="1">
    <location>
        <begin position="7"/>
        <end position="23"/>
    </location>
</feature>
<accession>A0ABX1GUE7</accession>
<proteinExistence type="predicted"/>
<feature type="transmembrane region" description="Helical" evidence="1">
    <location>
        <begin position="29"/>
        <end position="48"/>
    </location>
</feature>
<keyword evidence="1" id="KW-0472">Membrane</keyword>
<protein>
    <submittedName>
        <fullName evidence="2">Uncharacterized protein</fullName>
    </submittedName>
</protein>
<dbReference type="Proteomes" id="UP000718451">
    <property type="component" value="Unassembled WGS sequence"/>
</dbReference>
<comment type="caution">
    <text evidence="2">The sequence shown here is derived from an EMBL/GenBank/DDBJ whole genome shotgun (WGS) entry which is preliminary data.</text>
</comment>
<dbReference type="RefSeq" id="WP_168553398.1">
    <property type="nucleotide sequence ID" value="NZ_JAAWWL010000002.1"/>
</dbReference>
<keyword evidence="3" id="KW-1185">Reference proteome</keyword>
<feature type="transmembrane region" description="Helical" evidence="1">
    <location>
        <begin position="68"/>
        <end position="93"/>
    </location>
</feature>
<organism evidence="2 3">
    <name type="scientific">Croceivirga thetidis</name>
    <dbReference type="NCBI Taxonomy" id="2721623"/>
    <lineage>
        <taxon>Bacteria</taxon>
        <taxon>Pseudomonadati</taxon>
        <taxon>Bacteroidota</taxon>
        <taxon>Flavobacteriia</taxon>
        <taxon>Flavobacteriales</taxon>
        <taxon>Flavobacteriaceae</taxon>
        <taxon>Croceivirga</taxon>
    </lineage>
</organism>
<dbReference type="EMBL" id="JAAWWL010000002">
    <property type="protein sequence ID" value="NKI33259.1"/>
    <property type="molecule type" value="Genomic_DNA"/>
</dbReference>
<gene>
    <name evidence="2" type="ORF">HCU67_14980</name>
</gene>
<sequence length="97" mass="10627">MKTRNALYIAGAILIASVIFALGKFENSNLIVATIMVVIAMILLPLGYRKDKELVKACLVKKPTKKKVAMVTVGVMAVFFGLGFAVGKLIYLWTHLE</sequence>
<evidence type="ECO:0000313" key="3">
    <source>
        <dbReference type="Proteomes" id="UP000718451"/>
    </source>
</evidence>